<dbReference type="InterPro" id="IPR032675">
    <property type="entry name" value="LRR_dom_sf"/>
</dbReference>
<dbReference type="InParanoid" id="D8Q0Q8"/>
<dbReference type="Gene3D" id="3.80.10.10">
    <property type="entry name" value="Ribonuclease Inhibitor"/>
    <property type="match status" value="1"/>
</dbReference>
<keyword evidence="3" id="KW-1185">Reference proteome</keyword>
<organism evidence="3">
    <name type="scientific">Schizophyllum commune (strain H4-8 / FGSC 9210)</name>
    <name type="common">Split gill fungus</name>
    <dbReference type="NCBI Taxonomy" id="578458"/>
    <lineage>
        <taxon>Eukaryota</taxon>
        <taxon>Fungi</taxon>
        <taxon>Dikarya</taxon>
        <taxon>Basidiomycota</taxon>
        <taxon>Agaricomycotina</taxon>
        <taxon>Agaricomycetes</taxon>
        <taxon>Agaricomycetidae</taxon>
        <taxon>Agaricales</taxon>
        <taxon>Schizophyllaceae</taxon>
        <taxon>Schizophyllum</taxon>
    </lineage>
</organism>
<feature type="non-terminal residue" evidence="2">
    <location>
        <position position="526"/>
    </location>
</feature>
<evidence type="ECO:0000256" key="1">
    <source>
        <dbReference type="SAM" id="SignalP"/>
    </source>
</evidence>
<protein>
    <recommendedName>
        <fullName evidence="4">F-box domain-containing protein</fullName>
    </recommendedName>
</protein>
<dbReference type="EMBL" id="GL377305">
    <property type="protein sequence ID" value="EFI97796.1"/>
    <property type="molecule type" value="Genomic_DNA"/>
</dbReference>
<dbReference type="eggNOG" id="ENOG502SNQU">
    <property type="taxonomic scope" value="Eukaryota"/>
</dbReference>
<evidence type="ECO:0008006" key="4">
    <source>
        <dbReference type="Google" id="ProtNLM"/>
    </source>
</evidence>
<feature type="signal peptide" evidence="1">
    <location>
        <begin position="1"/>
        <end position="28"/>
    </location>
</feature>
<keyword evidence="1" id="KW-0732">Signal</keyword>
<sequence>MSARAFTECFDLLLLALSFLETDPLALASCALPPAQILSAMTPRYADLVHSLEIGRFLPKKAHGIRKQLEECFAAFRNLQHVALIPIVAREDVFWNVIPLLPKLQYLKRLEINRLSHSVVELAVPEASTSSTYPAPLPMPQRYAMAILMEEGEEEEEGVVGTDHSKAESVPAEPAPEAQVTQEASALHHLEALTIHAPSRAVLDALPAWLSKLSGTLRELHLLGDCGSITPGVLTSLSKSLRDVTAFSLGLSYSLTDAAIFDALATFPDLADVHLAYYLQLNSPAHFPRLANLRKFAVDHPRFETADAARRFSTWVRKAIRGTSRMEILRLSCSKEHDEPLLAACDNHSVDGLASHVSAKHAHSLRILDFGAATHVSKQMVEQICKSCTRLEELRLCLSKDSLDVVRTYVASLPYLHTTAFQIKNSVILTLYNIEHTRTPEFLCAKYLRPPRGSPESLKTSLVMPEAILYEGRRGRLRWISVNDIFWESLWRVDNDGEMRYFVAGPRKLASKEVPQWRVIGESEGG</sequence>
<gene>
    <name evidence="2" type="ORF">SCHCODRAFT_107996</name>
</gene>
<name>D8Q0Q8_SCHCM</name>
<dbReference type="AlphaFoldDB" id="D8Q0Q8"/>
<dbReference type="SUPFAM" id="SSF52047">
    <property type="entry name" value="RNI-like"/>
    <property type="match status" value="1"/>
</dbReference>
<dbReference type="OMA" id="NCGSITP"/>
<evidence type="ECO:0000313" key="2">
    <source>
        <dbReference type="EMBL" id="EFI97796.1"/>
    </source>
</evidence>
<accession>D8Q0Q8</accession>
<evidence type="ECO:0000313" key="3">
    <source>
        <dbReference type="Proteomes" id="UP000007431"/>
    </source>
</evidence>
<proteinExistence type="predicted"/>
<dbReference type="VEuPathDB" id="FungiDB:SCHCODRAFT_02223785"/>
<dbReference type="HOGENOM" id="CLU_614003_0_0_1"/>
<feature type="chain" id="PRO_5003120497" description="F-box domain-containing protein" evidence="1">
    <location>
        <begin position="29"/>
        <end position="526"/>
    </location>
</feature>
<dbReference type="Proteomes" id="UP000007431">
    <property type="component" value="Unassembled WGS sequence"/>
</dbReference>
<reference evidence="2 3" key="1">
    <citation type="journal article" date="2010" name="Nat. Biotechnol.">
        <title>Genome sequence of the model mushroom Schizophyllum commune.</title>
        <authorList>
            <person name="Ohm R.A."/>
            <person name="de Jong J.F."/>
            <person name="Lugones L.G."/>
            <person name="Aerts A."/>
            <person name="Kothe E."/>
            <person name="Stajich J.E."/>
            <person name="de Vries R.P."/>
            <person name="Record E."/>
            <person name="Levasseur A."/>
            <person name="Baker S.E."/>
            <person name="Bartholomew K.A."/>
            <person name="Coutinho P.M."/>
            <person name="Erdmann S."/>
            <person name="Fowler T.J."/>
            <person name="Gathman A.C."/>
            <person name="Lombard V."/>
            <person name="Henrissat B."/>
            <person name="Knabe N."/>
            <person name="Kuees U."/>
            <person name="Lilly W.W."/>
            <person name="Lindquist E."/>
            <person name="Lucas S."/>
            <person name="Magnuson J.K."/>
            <person name="Piumi F."/>
            <person name="Raudaskoski M."/>
            <person name="Salamov A."/>
            <person name="Schmutz J."/>
            <person name="Schwarze F.W.M.R."/>
            <person name="vanKuyk P.A."/>
            <person name="Horton J.S."/>
            <person name="Grigoriev I.V."/>
            <person name="Woesten H.A.B."/>
        </authorList>
    </citation>
    <scope>NUCLEOTIDE SEQUENCE [LARGE SCALE GENOMIC DNA]</scope>
    <source>
        <strain evidence="3">H4-8 / FGSC 9210</strain>
    </source>
</reference>